<feature type="transmembrane region" description="Helical" evidence="1">
    <location>
        <begin position="86"/>
        <end position="109"/>
    </location>
</feature>
<keyword evidence="1" id="KW-1133">Transmembrane helix</keyword>
<proteinExistence type="predicted"/>
<dbReference type="EMBL" id="KV750652">
    <property type="protein sequence ID" value="OCL03961.1"/>
    <property type="molecule type" value="Genomic_DNA"/>
</dbReference>
<gene>
    <name evidence="2" type="ORF">AOQ84DRAFT_356631</name>
</gene>
<evidence type="ECO:0000313" key="3">
    <source>
        <dbReference type="Proteomes" id="UP000250140"/>
    </source>
</evidence>
<organism evidence="2 3">
    <name type="scientific">Glonium stellatum</name>
    <dbReference type="NCBI Taxonomy" id="574774"/>
    <lineage>
        <taxon>Eukaryota</taxon>
        <taxon>Fungi</taxon>
        <taxon>Dikarya</taxon>
        <taxon>Ascomycota</taxon>
        <taxon>Pezizomycotina</taxon>
        <taxon>Dothideomycetes</taxon>
        <taxon>Pleosporomycetidae</taxon>
        <taxon>Gloniales</taxon>
        <taxon>Gloniaceae</taxon>
        <taxon>Glonium</taxon>
    </lineage>
</organism>
<evidence type="ECO:0000313" key="2">
    <source>
        <dbReference type="EMBL" id="OCL03961.1"/>
    </source>
</evidence>
<protein>
    <submittedName>
        <fullName evidence="2">Uncharacterized protein</fullName>
    </submittedName>
</protein>
<evidence type="ECO:0000256" key="1">
    <source>
        <dbReference type="SAM" id="Phobius"/>
    </source>
</evidence>
<dbReference type="AlphaFoldDB" id="A0A8E2ESB2"/>
<keyword evidence="3" id="KW-1185">Reference proteome</keyword>
<sequence>MIIRSSTVSAISRSCSKLSTGSVKPFTVLYASNIPIRSASRLHTFAQTPVRRQQPLSRTQYTPSKSAYPSRLLIYNAGTGKTTFIAFWKVTTIFLFGISCAFLAPQFYYAPNEPQPVLKTVGVICMGAIPMIVVGVATAPFVNSVSLYIPEFARRSRDVLIRYSTNLPKDAQLEFVTARLLGLPKTTGVRLSEMRALPSRWGRLANLERIRSPSLQREHAQRSAWKKALGFLAEPRFKFYVTEDVASTRRSRAPGVWENVLKEIRKNP</sequence>
<dbReference type="OrthoDB" id="2386090at2759"/>
<reference evidence="2 3" key="1">
    <citation type="journal article" date="2016" name="Nat. Commun.">
        <title>Ectomycorrhizal ecology is imprinted in the genome of the dominant symbiotic fungus Cenococcum geophilum.</title>
        <authorList>
            <consortium name="DOE Joint Genome Institute"/>
            <person name="Peter M."/>
            <person name="Kohler A."/>
            <person name="Ohm R.A."/>
            <person name="Kuo A."/>
            <person name="Krutzmann J."/>
            <person name="Morin E."/>
            <person name="Arend M."/>
            <person name="Barry K.W."/>
            <person name="Binder M."/>
            <person name="Choi C."/>
            <person name="Clum A."/>
            <person name="Copeland A."/>
            <person name="Grisel N."/>
            <person name="Haridas S."/>
            <person name="Kipfer T."/>
            <person name="LaButti K."/>
            <person name="Lindquist E."/>
            <person name="Lipzen A."/>
            <person name="Maire R."/>
            <person name="Meier B."/>
            <person name="Mihaltcheva S."/>
            <person name="Molinier V."/>
            <person name="Murat C."/>
            <person name="Poggeler S."/>
            <person name="Quandt C.A."/>
            <person name="Sperisen C."/>
            <person name="Tritt A."/>
            <person name="Tisserant E."/>
            <person name="Crous P.W."/>
            <person name="Henrissat B."/>
            <person name="Nehls U."/>
            <person name="Egli S."/>
            <person name="Spatafora J.W."/>
            <person name="Grigoriev I.V."/>
            <person name="Martin F.M."/>
        </authorList>
    </citation>
    <scope>NUCLEOTIDE SEQUENCE [LARGE SCALE GENOMIC DNA]</scope>
    <source>
        <strain evidence="2 3">CBS 207.34</strain>
    </source>
</reference>
<keyword evidence="1" id="KW-0812">Transmembrane</keyword>
<accession>A0A8E2ESB2</accession>
<keyword evidence="1" id="KW-0472">Membrane</keyword>
<feature type="transmembrane region" description="Helical" evidence="1">
    <location>
        <begin position="121"/>
        <end position="149"/>
    </location>
</feature>
<dbReference type="Proteomes" id="UP000250140">
    <property type="component" value="Unassembled WGS sequence"/>
</dbReference>
<name>A0A8E2ESB2_9PEZI</name>